<name>A0A0B1ZZ40_9MICO</name>
<evidence type="ECO:0000313" key="3">
    <source>
        <dbReference type="Proteomes" id="UP000031030"/>
    </source>
</evidence>
<dbReference type="PIRSF" id="PIRSF016702">
    <property type="entry name" value="DNA_bp_PD1"/>
    <property type="match status" value="1"/>
</dbReference>
<evidence type="ECO:0000313" key="2">
    <source>
        <dbReference type="EMBL" id="KHK96011.1"/>
    </source>
</evidence>
<dbReference type="PANTHER" id="PTHR34988:SF1">
    <property type="entry name" value="DNA-BINDING PROTEIN"/>
    <property type="match status" value="1"/>
</dbReference>
<evidence type="ECO:0000259" key="1">
    <source>
        <dbReference type="PROSITE" id="PS51742"/>
    </source>
</evidence>
<dbReference type="PANTHER" id="PTHR34988">
    <property type="entry name" value="PROTEIN, PUTATIVE-RELATED"/>
    <property type="match status" value="1"/>
</dbReference>
<proteinExistence type="predicted"/>
<accession>A0A0B1ZZ40</accession>
<sequence length="142" mass="15601">MEHYLDAPSGTYLLVLRKGEELIEQLAGFAAAERMQGAWVDIVGGASAVTLGYYDPSAREYQWQEFTEPLEIVGARGDLAIIDGRPAWHIHGTFSRADYSVLGGHVKACTIGLTGEVLLTPRQRPLTRVYDEETGLKLLAQP</sequence>
<dbReference type="Proteomes" id="UP000031030">
    <property type="component" value="Unassembled WGS sequence"/>
</dbReference>
<organism evidence="2 3">
    <name type="scientific">Microbacterium mangrovi</name>
    <dbReference type="NCBI Taxonomy" id="1348253"/>
    <lineage>
        <taxon>Bacteria</taxon>
        <taxon>Bacillati</taxon>
        <taxon>Actinomycetota</taxon>
        <taxon>Actinomycetes</taxon>
        <taxon>Micrococcales</taxon>
        <taxon>Microbacteriaceae</taxon>
        <taxon>Microbacterium</taxon>
    </lineage>
</organism>
<dbReference type="InterPro" id="IPR025707">
    <property type="entry name" value="DNA_bp_PD1"/>
</dbReference>
<dbReference type="STRING" id="1348253.LK09_16770"/>
<dbReference type="Gene3D" id="3.30.1330.80">
    <property type="entry name" value="Hypothetical protein, similar to alpha- acetolactate decarboxylase, domain 2"/>
    <property type="match status" value="1"/>
</dbReference>
<dbReference type="Pfam" id="PF03479">
    <property type="entry name" value="PCC"/>
    <property type="match status" value="1"/>
</dbReference>
<dbReference type="InterPro" id="IPR005175">
    <property type="entry name" value="PPC_dom"/>
</dbReference>
<gene>
    <name evidence="2" type="ORF">LK09_16770</name>
</gene>
<feature type="domain" description="PPC" evidence="1">
    <location>
        <begin position="6"/>
        <end position="142"/>
    </location>
</feature>
<dbReference type="AlphaFoldDB" id="A0A0B1ZZ40"/>
<dbReference type="RefSeq" id="WP_039402155.1">
    <property type="nucleotide sequence ID" value="NZ_JTDK01000017.1"/>
</dbReference>
<dbReference type="CDD" id="cd11378">
    <property type="entry name" value="DUF296"/>
    <property type="match status" value="1"/>
</dbReference>
<dbReference type="PROSITE" id="PS51742">
    <property type="entry name" value="PPC"/>
    <property type="match status" value="1"/>
</dbReference>
<reference evidence="2 3" key="1">
    <citation type="submission" date="2014-11" db="EMBL/GenBank/DDBJ databases">
        <title>Genome sequence of Microbacterium mangrovi MUSC 115(T).</title>
        <authorList>
            <person name="Lee L.-H."/>
        </authorList>
    </citation>
    <scope>NUCLEOTIDE SEQUENCE [LARGE SCALE GENOMIC DNA]</scope>
    <source>
        <strain evidence="2 3">MUSC 115</strain>
    </source>
</reference>
<dbReference type="SUPFAM" id="SSF117856">
    <property type="entry name" value="AF0104/ALDC/Ptd012-like"/>
    <property type="match status" value="1"/>
</dbReference>
<comment type="caution">
    <text evidence="2">The sequence shown here is derived from an EMBL/GenBank/DDBJ whole genome shotgun (WGS) entry which is preliminary data.</text>
</comment>
<protein>
    <recommendedName>
        <fullName evidence="1">PPC domain-containing protein</fullName>
    </recommendedName>
</protein>
<keyword evidence="3" id="KW-1185">Reference proteome</keyword>
<dbReference type="OrthoDB" id="9798999at2"/>
<dbReference type="EMBL" id="JTDK01000017">
    <property type="protein sequence ID" value="KHK96011.1"/>
    <property type="molecule type" value="Genomic_DNA"/>
</dbReference>